<keyword evidence="2" id="KW-0472">Membrane</keyword>
<evidence type="ECO:0000313" key="3">
    <source>
        <dbReference type="EMBL" id="GLB42307.1"/>
    </source>
</evidence>
<dbReference type="AlphaFoldDB" id="A0A9P3PT34"/>
<reference evidence="3" key="1">
    <citation type="submission" date="2022-07" db="EMBL/GenBank/DDBJ databases">
        <title>The genome of Lyophyllum shimeji provides insight into the initial evolution of ectomycorrhizal fungal genome.</title>
        <authorList>
            <person name="Kobayashi Y."/>
            <person name="Shibata T."/>
            <person name="Hirakawa H."/>
            <person name="Shigenobu S."/>
            <person name="Nishiyama T."/>
            <person name="Yamada A."/>
            <person name="Hasebe M."/>
            <person name="Kawaguchi M."/>
        </authorList>
    </citation>
    <scope>NUCLEOTIDE SEQUENCE</scope>
    <source>
        <strain evidence="3">AT787</strain>
    </source>
</reference>
<evidence type="ECO:0000256" key="2">
    <source>
        <dbReference type="SAM" id="Phobius"/>
    </source>
</evidence>
<dbReference type="OrthoDB" id="3058457at2759"/>
<accession>A0A9P3PT34</accession>
<comment type="caution">
    <text evidence="3">The sequence shown here is derived from an EMBL/GenBank/DDBJ whole genome shotgun (WGS) entry which is preliminary data.</text>
</comment>
<feature type="transmembrane region" description="Helical" evidence="2">
    <location>
        <begin position="21"/>
        <end position="39"/>
    </location>
</feature>
<dbReference type="EMBL" id="BRPK01000011">
    <property type="protein sequence ID" value="GLB42307.1"/>
    <property type="molecule type" value="Genomic_DNA"/>
</dbReference>
<organism evidence="3 4">
    <name type="scientific">Lyophyllum shimeji</name>
    <name type="common">Hon-shimeji</name>
    <name type="synonym">Tricholoma shimeji</name>
    <dbReference type="NCBI Taxonomy" id="47721"/>
    <lineage>
        <taxon>Eukaryota</taxon>
        <taxon>Fungi</taxon>
        <taxon>Dikarya</taxon>
        <taxon>Basidiomycota</taxon>
        <taxon>Agaricomycotina</taxon>
        <taxon>Agaricomycetes</taxon>
        <taxon>Agaricomycetidae</taxon>
        <taxon>Agaricales</taxon>
        <taxon>Tricholomatineae</taxon>
        <taxon>Lyophyllaceae</taxon>
        <taxon>Lyophyllum</taxon>
    </lineage>
</organism>
<protein>
    <submittedName>
        <fullName evidence="3">Uncharacterized protein</fullName>
    </submittedName>
</protein>
<keyword evidence="2" id="KW-1133">Transmembrane helix</keyword>
<gene>
    <name evidence="3" type="ORF">LshimejAT787_1103220</name>
</gene>
<name>A0A9P3PT34_LYOSH</name>
<proteinExistence type="predicted"/>
<evidence type="ECO:0000313" key="4">
    <source>
        <dbReference type="Proteomes" id="UP001063166"/>
    </source>
</evidence>
<sequence length="235" mass="26539">MSTSNCIEHRFPVFIRILSRVPAYAYFLASVMTMLIIWVRPSFAPKMPPSRPIVRQTPKPRVHRTRSLKESTHTLIDEAPDIVEDMKDLGKGPPPKSHKRLSRIITPVKVAMSPTVARVRRLSITAKEFSEHVATAVAAPFHHHHHHHHHESVVLDADSYPAPIASHNLVMVEARVGLQVEVDVVEAEERCDTSFDGMDSVETRIDASPMAKKSTKFKRALKKAKALLRLHRRGQ</sequence>
<dbReference type="Proteomes" id="UP001063166">
    <property type="component" value="Unassembled WGS sequence"/>
</dbReference>
<evidence type="ECO:0000256" key="1">
    <source>
        <dbReference type="SAM" id="MobiDB-lite"/>
    </source>
</evidence>
<feature type="region of interest" description="Disordered" evidence="1">
    <location>
        <begin position="50"/>
        <end position="69"/>
    </location>
</feature>
<keyword evidence="4" id="KW-1185">Reference proteome</keyword>
<keyword evidence="2" id="KW-0812">Transmembrane</keyword>